<dbReference type="PANTHER" id="PTHR15346">
    <property type="entry name" value="DYNACTIN SUBUNIT"/>
    <property type="match status" value="1"/>
</dbReference>
<dbReference type="GeneID" id="14867018"/>
<gene>
    <name evidence="5" type="primary">dynB</name>
    <name evidence="5" type="ORF">DFA_10260</name>
</gene>
<feature type="region of interest" description="Disordered" evidence="4">
    <location>
        <begin position="207"/>
        <end position="228"/>
    </location>
</feature>
<dbReference type="OMA" id="YKFGDWE"/>
<evidence type="ECO:0000313" key="6">
    <source>
        <dbReference type="Proteomes" id="UP000007797"/>
    </source>
</evidence>
<evidence type="ECO:0000256" key="2">
    <source>
        <dbReference type="ARBA" id="ARBA00022490"/>
    </source>
</evidence>
<dbReference type="GO" id="GO:0007017">
    <property type="term" value="P:microtubule-based process"/>
    <property type="evidence" value="ECO:0007669"/>
    <property type="project" value="InterPro"/>
</dbReference>
<dbReference type="InterPro" id="IPR028133">
    <property type="entry name" value="Dynamitin"/>
</dbReference>
<organism evidence="5 6">
    <name type="scientific">Cavenderia fasciculata</name>
    <name type="common">Slime mold</name>
    <name type="synonym">Dictyostelium fasciculatum</name>
    <dbReference type="NCBI Taxonomy" id="261658"/>
    <lineage>
        <taxon>Eukaryota</taxon>
        <taxon>Amoebozoa</taxon>
        <taxon>Evosea</taxon>
        <taxon>Eumycetozoa</taxon>
        <taxon>Dictyostelia</taxon>
        <taxon>Acytosteliales</taxon>
        <taxon>Cavenderiaceae</taxon>
        <taxon>Cavenderia</taxon>
    </lineage>
</organism>
<sequence length="427" mass="48577">MSDSKKILNLPDIDTSQPDTFETPDVPDTSSVNIQEPELVNENIERVSLVPSKAHSKFANRKFNNDGEDFSDSIYKKNNRVASNKRIQVGAPLLANQTEFDMLPNGQEKEESAMQKFQRLQYEVRTFREEMQSVVDSSADSEVETGIKAVELTHHLADLQSQLSLLLDNEKLLPILDENRQVLHYKQLQNESSKLLASNIKSFTSSNQQQQQQEGLSSASVPSSSSSSTADNHVKYELYYSGDQAKYQKLQRMVDLDKRLANIETLVGSKSELSIPLCQSLVEIRDKLNLLDSTKIDVLNVKLKNTMKQMETLKTQDESTTKAFTTNEKKIAEMFDTMNRWDHISSQLPSIINRLYTLRSLHEEGLSFTNHLSNLEKEQSNISSLLKTNSSLMNKMDDSFKNNMTTIQSNIELLEKRITEIQSKLNK</sequence>
<dbReference type="Pfam" id="PF04912">
    <property type="entry name" value="Dynamitin"/>
    <property type="match status" value="1"/>
</dbReference>
<accession>F4Q9Q6</accession>
<dbReference type="EMBL" id="GL883026">
    <property type="protein sequence ID" value="EGG15425.1"/>
    <property type="molecule type" value="Genomic_DNA"/>
</dbReference>
<dbReference type="STRING" id="1054147.F4Q9Q6"/>
<evidence type="ECO:0000256" key="4">
    <source>
        <dbReference type="SAM" id="MobiDB-lite"/>
    </source>
</evidence>
<name>F4Q9Q6_CACFS</name>
<feature type="region of interest" description="Disordered" evidence="4">
    <location>
        <begin position="1"/>
        <end position="31"/>
    </location>
</feature>
<dbReference type="AlphaFoldDB" id="F4Q9Q6"/>
<keyword evidence="6" id="KW-1185">Reference proteome</keyword>
<evidence type="ECO:0000313" key="5">
    <source>
        <dbReference type="EMBL" id="EGG15425.1"/>
    </source>
</evidence>
<proteinExistence type="predicted"/>
<dbReference type="Proteomes" id="UP000007797">
    <property type="component" value="Unassembled WGS sequence"/>
</dbReference>
<dbReference type="OrthoDB" id="4977at2759"/>
<comment type="subcellular location">
    <subcellularLocation>
        <location evidence="1">Cytoplasm</location>
    </subcellularLocation>
</comment>
<evidence type="ECO:0000256" key="1">
    <source>
        <dbReference type="ARBA" id="ARBA00004496"/>
    </source>
</evidence>
<reference evidence="6" key="1">
    <citation type="journal article" date="2011" name="Genome Res.">
        <title>Phylogeny-wide analysis of social amoeba genomes highlights ancient origins for complex intercellular communication.</title>
        <authorList>
            <person name="Heidel A.J."/>
            <person name="Lawal H.M."/>
            <person name="Felder M."/>
            <person name="Schilde C."/>
            <person name="Helps N.R."/>
            <person name="Tunggal B."/>
            <person name="Rivero F."/>
            <person name="John U."/>
            <person name="Schleicher M."/>
            <person name="Eichinger L."/>
            <person name="Platzer M."/>
            <person name="Noegel A.A."/>
            <person name="Schaap P."/>
            <person name="Gloeckner G."/>
        </authorList>
    </citation>
    <scope>NUCLEOTIDE SEQUENCE [LARGE SCALE GENOMIC DNA]</scope>
    <source>
        <strain evidence="6">SH3</strain>
    </source>
</reference>
<dbReference type="KEGG" id="dfa:DFA_10260"/>
<dbReference type="GO" id="GO:0005869">
    <property type="term" value="C:dynactin complex"/>
    <property type="evidence" value="ECO:0007669"/>
    <property type="project" value="InterPro"/>
</dbReference>
<protein>
    <submittedName>
        <fullName evidence="5">Dynactin 50 kDa subunit</fullName>
    </submittedName>
</protein>
<keyword evidence="2" id="KW-0963">Cytoplasm</keyword>
<dbReference type="GO" id="GO:0005737">
    <property type="term" value="C:cytoplasm"/>
    <property type="evidence" value="ECO:0007669"/>
    <property type="project" value="UniProtKB-SubCell"/>
</dbReference>
<evidence type="ECO:0000256" key="3">
    <source>
        <dbReference type="SAM" id="Coils"/>
    </source>
</evidence>
<keyword evidence="3" id="KW-0175">Coiled coil</keyword>
<feature type="coiled-coil region" evidence="3">
    <location>
        <begin position="375"/>
        <end position="424"/>
    </location>
</feature>
<dbReference type="RefSeq" id="XP_004354167.1">
    <property type="nucleotide sequence ID" value="XM_004354115.1"/>
</dbReference>